<proteinExistence type="predicted"/>
<organism evidence="5 6">
    <name type="scientific">Cloeon dipterum</name>
    <dbReference type="NCBI Taxonomy" id="197152"/>
    <lineage>
        <taxon>Eukaryota</taxon>
        <taxon>Metazoa</taxon>
        <taxon>Ecdysozoa</taxon>
        <taxon>Arthropoda</taxon>
        <taxon>Hexapoda</taxon>
        <taxon>Insecta</taxon>
        <taxon>Pterygota</taxon>
        <taxon>Palaeoptera</taxon>
        <taxon>Ephemeroptera</taxon>
        <taxon>Pisciforma</taxon>
        <taxon>Baetidae</taxon>
        <taxon>Cloeon</taxon>
    </lineage>
</organism>
<dbReference type="Gene3D" id="3.80.10.10">
    <property type="entry name" value="Ribonuclease Inhibitor"/>
    <property type="match status" value="1"/>
</dbReference>
<feature type="domain" description="AMP-dependent synthetase/ligase" evidence="3">
    <location>
        <begin position="1470"/>
        <end position="1830"/>
    </location>
</feature>
<accession>A0A8S1C8E8</accession>
<dbReference type="Proteomes" id="UP000494165">
    <property type="component" value="Unassembled WGS sequence"/>
</dbReference>
<dbReference type="EMBL" id="CADEPI010000021">
    <property type="protein sequence ID" value="CAB3365595.1"/>
    <property type="molecule type" value="Genomic_DNA"/>
</dbReference>
<gene>
    <name evidence="5" type="ORF">CLODIP_2_CD05530</name>
</gene>
<feature type="domain" description="AMP-dependent synthetase/ligase" evidence="3">
    <location>
        <begin position="995"/>
        <end position="1315"/>
    </location>
</feature>
<evidence type="ECO:0000313" key="5">
    <source>
        <dbReference type="EMBL" id="CAB3365595.1"/>
    </source>
</evidence>
<dbReference type="Pfam" id="PF13193">
    <property type="entry name" value="AMP-binding_C"/>
    <property type="match status" value="3"/>
</dbReference>
<evidence type="ECO:0000259" key="4">
    <source>
        <dbReference type="Pfam" id="PF13193"/>
    </source>
</evidence>
<evidence type="ECO:0000256" key="1">
    <source>
        <dbReference type="ARBA" id="ARBA00004275"/>
    </source>
</evidence>
<evidence type="ECO:0000313" key="6">
    <source>
        <dbReference type="Proteomes" id="UP000494165"/>
    </source>
</evidence>
<keyword evidence="2" id="KW-0576">Peroxisome</keyword>
<dbReference type="PANTHER" id="PTHR24096">
    <property type="entry name" value="LONG-CHAIN-FATTY-ACID--COA LIGASE"/>
    <property type="match status" value="1"/>
</dbReference>
<sequence>MRVVIRGIVPPTSHSVRKKGITADTFSSRWRKNQTGRKAAMDDTTRLELTKAKLLVLRRRNKSLLEIAAKYIVDNLNIYLENGQLENLPFSMREDVLREFLSRRIAVPNQKLSATQFAEKLNEFTTLLNPQTRYIDLNGLMSFCPSTISEEMWTKVVQTIATNAPNVQSLSFGSKGISDFKQCFKRLKVLQFGWQPLRAWMSVSLFRRTCIQHLPKLQFVDYFGSRISDCPHESMLDIELPSEASSLRHLHTTPTPLSLVEAYPHLTHLTVQWFQGRQYQMSEFDSLLHFTKIEALILDDIPSAEILDLFLDTYGKDLRELKIFSLELRLKFKKIFESCPKLEKLTVKGAVMTDDFESIQFYDKLREFEYLPMNGTIGNGTLTLSNILAAPLLESVDIFLNMLHHNVDMTDLERVSSLIRNKSILSRVKTLNFHIDEVQMTDPQLESALFKALSEVSKNALNADGIFVSPVEGNENDIPNISISDYLLDKIKSHNLTDSDKPWVIDARTEVQVLFKHIEPLSKKIASGLARLGFKKDDVLYFVTYETAQLYLVQMAVWRLGGAVRGCYQQEAPEEYARQLRETRSRFILIDPETEDRMKQAAQMVHWDISLLSFGDVQNAVSVETLLNDDGSAFPEKVEFDKDDVVIIPNTSGSTGLPKGVLHTHATYLALSYNRNALQTLLSVSFMTPMSNYAVGSFMLTASTIVYGATVIHLGKFVKEQYIANLIKYKPGNCLMYPFVATWFARCDDLDQVDLSFLKMISCGGSVLDATTAELIVKKMPHVKVVQFYGMTETLAVANTEIMRAEDELDKKIVMTENEGEICVSSGKLNPYVQVKIIDEQTGENLGLRKKGLIHVKSPMIMKGYLSEHSREPVKKDIDSDGWFKTGDLGFFDEKGNIYVLERVSFMFKYFMFIVSPTEIEVVLQEHPDVLQVGVVGVPHPESTSIARAFVVLKKGRACSKEDLCQFVADRLPNYKHLHGGVVFVDSLPESRGNKLDRPALIKMVDVNSGTTVTFHDAYEKSKCVANVMARLGFKQGDVLYYVTYEMAQLFVLHLATWLLGGAVRGCYQGESAGYFSNTEGNCNNGELKAISSNFSEVYARQINESKARMVVVDFDTAPVVKRAIESLDWEVRLFYVGRTPVENAVGFETIAMDTDDSAMPEFLEIDPKEEVVAIPSTSGSTGTPKGVLHTHYSAVSQLVMFSKFDYMREDTRSMALMTNYAIGNFLLTLNALYSGATVYNIGKFSYDIYFDLILQYKPNFIMFYPFVASWFAKSRQISELDLGFIEKIFIAAWVLDPTTADMLHQKLPKAKITQLRENEWFHTGDLGFFDDEENIYVVERMSFMFKYLSLFVSPSEIESVLCEHPCIQAAGVTGIPDPEVTTCARAYVVTKPGMQLTEDEVCAFVAEKLPEYKHLHGGVRFLEKLPVNKVNADRIYVSPVETNENEIPNISICDYLLDKIKSHNLTDSDKPWVIDARTEVQVLFKHIEPLSKKIASGLARLGFKKDDVLYFVTYETAQLYLVQMAVWRLGGAVRGCYQQEAPEEYARQLRETRSRFILIDPETEGRMKQAAQMVHWDISLLSFGDVQNAVSVETLLNDDGSAFPEKIEYDSSDVIIIPNTSGSTGLPKGVLHTHATFLTLSYNRNAFQTIFDASIMTPMSNYAVGSFMMATNSVAVGATVIHLGKFEREQYIPYLIKYKPRVCLMYPFIATWFARCDDVHKVDLSFLKKIVCGGSVLDPTTAELIRNRLHHVKLIQMYGMTECLSLANTEVMKAENELDEIQADGCTSTGKLAPFVQAKIIDQISGDKLNPNKKGLIYVKSPMIMKGYLSEHSREPVKKDIDSDGWFKTGDLGFFDEKGNLYISERVSFMFKYFMFIVSPTEIEVVLQEHPDVLQVGVVGVPHPESTSIARAFVVLKKGRACSKEDLCQFVADRLPNYKHLHGGVVFVDSLPESRGNKLDRPALKKMAIEQSV</sequence>
<dbReference type="GO" id="GO:0016405">
    <property type="term" value="F:CoA-ligase activity"/>
    <property type="evidence" value="ECO:0007669"/>
    <property type="project" value="TreeGrafter"/>
</dbReference>
<dbReference type="InterPro" id="IPR020845">
    <property type="entry name" value="AMP-binding_CS"/>
</dbReference>
<dbReference type="Gene3D" id="3.40.50.980">
    <property type="match status" value="2"/>
</dbReference>
<dbReference type="InterPro" id="IPR025110">
    <property type="entry name" value="AMP-bd_C"/>
</dbReference>
<keyword evidence="6" id="KW-1185">Reference proteome</keyword>
<dbReference type="SUPFAM" id="SSF56801">
    <property type="entry name" value="Acetyl-CoA synthetase-like"/>
    <property type="match status" value="3"/>
</dbReference>
<dbReference type="OrthoDB" id="10253869at2759"/>
<dbReference type="PROSITE" id="PS00455">
    <property type="entry name" value="AMP_BINDING"/>
    <property type="match status" value="2"/>
</dbReference>
<feature type="domain" description="AMP-binding enzyme C-terminal" evidence="4">
    <location>
        <begin position="919"/>
        <end position="993"/>
    </location>
</feature>
<dbReference type="SUPFAM" id="SSF52047">
    <property type="entry name" value="RNI-like"/>
    <property type="match status" value="1"/>
</dbReference>
<evidence type="ECO:0000259" key="3">
    <source>
        <dbReference type="Pfam" id="PF00501"/>
    </source>
</evidence>
<dbReference type="Pfam" id="PF00501">
    <property type="entry name" value="AMP-binding"/>
    <property type="match status" value="3"/>
</dbReference>
<evidence type="ECO:0000256" key="2">
    <source>
        <dbReference type="ARBA" id="ARBA00023140"/>
    </source>
</evidence>
<dbReference type="InterPro" id="IPR032675">
    <property type="entry name" value="LRR_dom_sf"/>
</dbReference>
<dbReference type="InterPro" id="IPR045851">
    <property type="entry name" value="AMP-bd_C_sf"/>
</dbReference>
<feature type="domain" description="AMP-binding enzyme C-terminal" evidence="4">
    <location>
        <begin position="1357"/>
        <end position="1428"/>
    </location>
</feature>
<dbReference type="InterPro" id="IPR042099">
    <property type="entry name" value="ANL_N_sf"/>
</dbReference>
<feature type="domain" description="AMP-binding enzyme C-terminal" evidence="4">
    <location>
        <begin position="1883"/>
        <end position="1957"/>
    </location>
</feature>
<protein>
    <submittedName>
        <fullName evidence="5">Uncharacterized protein</fullName>
    </submittedName>
</protein>
<dbReference type="Gene3D" id="3.30.300.30">
    <property type="match status" value="3"/>
</dbReference>
<reference evidence="5 6" key="1">
    <citation type="submission" date="2020-04" db="EMBL/GenBank/DDBJ databases">
        <authorList>
            <person name="Alioto T."/>
            <person name="Alioto T."/>
            <person name="Gomez Garrido J."/>
        </authorList>
    </citation>
    <scope>NUCLEOTIDE SEQUENCE [LARGE SCALE GENOMIC DNA]</scope>
</reference>
<feature type="domain" description="AMP-dependent synthetase/ligase" evidence="3">
    <location>
        <begin position="500"/>
        <end position="866"/>
    </location>
</feature>
<comment type="caution">
    <text evidence="5">The sequence shown here is derived from an EMBL/GenBank/DDBJ whole genome shotgun (WGS) entry which is preliminary data.</text>
</comment>
<dbReference type="GO" id="GO:0005777">
    <property type="term" value="C:peroxisome"/>
    <property type="evidence" value="ECO:0007669"/>
    <property type="project" value="UniProtKB-SubCell"/>
</dbReference>
<dbReference type="Gene3D" id="3.40.50.12780">
    <property type="entry name" value="N-terminal domain of ligase-like"/>
    <property type="match status" value="2"/>
</dbReference>
<comment type="subcellular location">
    <subcellularLocation>
        <location evidence="1">Peroxisome</location>
    </subcellularLocation>
</comment>
<dbReference type="InterPro" id="IPR000873">
    <property type="entry name" value="AMP-dep_synth/lig_dom"/>
</dbReference>
<name>A0A8S1C8E8_9INSE</name>
<dbReference type="PANTHER" id="PTHR24096:SF422">
    <property type="entry name" value="BCDNA.GH02901"/>
    <property type="match status" value="1"/>
</dbReference>